<dbReference type="Proteomes" id="UP000887580">
    <property type="component" value="Unplaced"/>
</dbReference>
<accession>A0AC35G8D2</accession>
<organism evidence="1 2">
    <name type="scientific">Panagrolaimus sp. PS1159</name>
    <dbReference type="NCBI Taxonomy" id="55785"/>
    <lineage>
        <taxon>Eukaryota</taxon>
        <taxon>Metazoa</taxon>
        <taxon>Ecdysozoa</taxon>
        <taxon>Nematoda</taxon>
        <taxon>Chromadorea</taxon>
        <taxon>Rhabditida</taxon>
        <taxon>Tylenchina</taxon>
        <taxon>Panagrolaimomorpha</taxon>
        <taxon>Panagrolaimoidea</taxon>
        <taxon>Panagrolaimidae</taxon>
        <taxon>Panagrolaimus</taxon>
    </lineage>
</organism>
<dbReference type="WBParaSite" id="PS1159_v2.g2629.t1">
    <property type="protein sequence ID" value="PS1159_v2.g2629.t1"/>
    <property type="gene ID" value="PS1159_v2.g2629"/>
</dbReference>
<evidence type="ECO:0000313" key="1">
    <source>
        <dbReference type="Proteomes" id="UP000887580"/>
    </source>
</evidence>
<proteinExistence type="predicted"/>
<evidence type="ECO:0000313" key="2">
    <source>
        <dbReference type="WBParaSite" id="PS1159_v2.g2629.t1"/>
    </source>
</evidence>
<reference evidence="2" key="1">
    <citation type="submission" date="2022-11" db="UniProtKB">
        <authorList>
            <consortium name="WormBaseParasite"/>
        </authorList>
    </citation>
    <scope>IDENTIFICATION</scope>
</reference>
<name>A0AC35G8D2_9BILA</name>
<protein>
    <submittedName>
        <fullName evidence="2">Saposin B-type domain-containing protein</fullName>
    </submittedName>
</protein>
<sequence length="323" mass="37185">MISRKFPILSTIFLTLTFGILLTAQVSESINFKCQACHAAVEGFKFAYERNVTSDKIIEFAIFICKTFTHHEPLVCQGMTSQFRAQFLYVVEKLIFAPAQLCGMLMNDCGTPHNPFNSNWTIPLPPKPKENQYDKKDASPGFTKSQGKQTFRVLQLSDLHFDTFYQPGAESVCLDPICCQADSSNMHQKNPKTRNHIIKPAGYWGTIGKCDVPYWTIENMLKHINGTERNLDYIMLSGDYMSHKDWSYTKMDHLNVIRNLTDLIEKYFPETPTFWTIGNHEGVPVNTFAPHFVPKEFRPQWLYNAVYQSGKKWLNPKNAKEMI</sequence>